<accession>A0A1L3KS29</accession>
<keyword evidence="7" id="KW-0482">Metalloprotease</keyword>
<dbReference type="EMBL" id="GG730071">
    <property type="protein sequence ID" value="EEZ92601.1"/>
    <property type="molecule type" value="Genomic_DNA"/>
</dbReference>
<comment type="cofactor">
    <cofactor evidence="1">
        <name>Zn(2+)</name>
        <dbReference type="ChEBI" id="CHEBI:29105"/>
    </cofactor>
</comment>
<gene>
    <name evidence="10" type="primary">pepO</name>
    <name evidence="11" type="ORF">BJBARM4_0818</name>
</gene>
<protein>
    <submittedName>
        <fullName evidence="11">Endothelin-converting enzyme 1</fullName>
    </submittedName>
    <submittedName>
        <fullName evidence="10">Neutral endopeptidase</fullName>
        <ecNumber evidence="10">3.4.24.-</ecNumber>
    </submittedName>
</protein>
<evidence type="ECO:0000256" key="7">
    <source>
        <dbReference type="ARBA" id="ARBA00023049"/>
    </source>
</evidence>
<dbReference type="PANTHER" id="PTHR11733">
    <property type="entry name" value="ZINC METALLOPROTEASE FAMILY M13 NEPRILYSIN-RELATED"/>
    <property type="match status" value="1"/>
</dbReference>
<evidence type="ECO:0000256" key="6">
    <source>
        <dbReference type="ARBA" id="ARBA00022833"/>
    </source>
</evidence>
<dbReference type="PANTHER" id="PTHR11733:SF167">
    <property type="entry name" value="FI17812P1-RELATED"/>
    <property type="match status" value="1"/>
</dbReference>
<reference evidence="10" key="2">
    <citation type="submission" date="2016-10" db="EMBL/GenBank/DDBJ databases">
        <title>New CRISPR-Cas systems from uncultivated microbes.</title>
        <authorList>
            <person name="Burstein D."/>
            <person name="Harrington L.B."/>
            <person name="Strutt S.C."/>
            <person name="Probst A.J."/>
            <person name="Anantharaman K."/>
            <person name="Thomas B.C."/>
            <person name="Doudna J.A."/>
            <person name="Banfield J.F."/>
        </authorList>
    </citation>
    <scope>NUCLEOTIDE SEQUENCE</scope>
    <source>
        <strain evidence="10">ARMAN-4</strain>
    </source>
</reference>
<feature type="domain" description="Peptidase M13 C-terminal" evidence="8">
    <location>
        <begin position="455"/>
        <end position="644"/>
    </location>
</feature>
<dbReference type="Proteomes" id="UP000009375">
    <property type="component" value="Unassembled WGS sequence"/>
</dbReference>
<dbReference type="GO" id="GO:0005886">
    <property type="term" value="C:plasma membrane"/>
    <property type="evidence" value="ECO:0007669"/>
    <property type="project" value="TreeGrafter"/>
</dbReference>
<keyword evidence="6" id="KW-0862">Zinc</keyword>
<dbReference type="PROSITE" id="PS51885">
    <property type="entry name" value="NEPRILYSIN"/>
    <property type="match status" value="1"/>
</dbReference>
<comment type="similarity">
    <text evidence="2">Belongs to the peptidase M13 family.</text>
</comment>
<dbReference type="EC" id="3.4.24.-" evidence="10"/>
<evidence type="ECO:0000259" key="9">
    <source>
        <dbReference type="Pfam" id="PF05649"/>
    </source>
</evidence>
<accession>D2EGB8</accession>
<dbReference type="SUPFAM" id="SSF55486">
    <property type="entry name" value="Metalloproteases ('zincins'), catalytic domain"/>
    <property type="match status" value="1"/>
</dbReference>
<dbReference type="Gene3D" id="3.40.390.10">
    <property type="entry name" value="Collagenase (Catalytic Domain)"/>
    <property type="match status" value="1"/>
</dbReference>
<dbReference type="GO" id="GO:0016485">
    <property type="term" value="P:protein processing"/>
    <property type="evidence" value="ECO:0007669"/>
    <property type="project" value="TreeGrafter"/>
</dbReference>
<feature type="domain" description="Peptidase M13 N-terminal" evidence="9">
    <location>
        <begin position="26"/>
        <end position="403"/>
    </location>
</feature>
<dbReference type="GO" id="GO:0004222">
    <property type="term" value="F:metalloendopeptidase activity"/>
    <property type="evidence" value="ECO:0007669"/>
    <property type="project" value="InterPro"/>
</dbReference>
<evidence type="ECO:0000256" key="4">
    <source>
        <dbReference type="ARBA" id="ARBA00022723"/>
    </source>
</evidence>
<evidence type="ECO:0000313" key="10">
    <source>
        <dbReference type="EMBL" id="APG80629.1"/>
    </source>
</evidence>
<dbReference type="PRINTS" id="PR00786">
    <property type="entry name" value="NEPRILYSIN"/>
</dbReference>
<dbReference type="CDD" id="cd08662">
    <property type="entry name" value="M13"/>
    <property type="match status" value="1"/>
</dbReference>
<dbReference type="InterPro" id="IPR000718">
    <property type="entry name" value="Peptidase_M13"/>
</dbReference>
<keyword evidence="5 10" id="KW-0378">Hydrolase</keyword>
<evidence type="ECO:0000259" key="8">
    <source>
        <dbReference type="Pfam" id="PF01431"/>
    </source>
</evidence>
<dbReference type="Gene3D" id="1.10.1380.10">
    <property type="entry name" value="Neutral endopeptidase , domain2"/>
    <property type="match status" value="1"/>
</dbReference>
<sequence length="661" mass="76347">MDSQKSEKENKYIGFSTSYMDLSIDPFKDFYNYACGKWRSKNPVPKEESRYDSFIQLSNRNFEILKGIAESCAYNKQEKGTLQQKVGDFFFSFIDTKEIEKKGFAPILPLMQKVDSIKDFDDVNAVMKELMKEGISSFFDLASAEDKKDSNIYSFYITQGGISLPDRDYYLKREHSKVVSDFRNHIVKMFKLYGEKEKTAKEYCNSILKIENYLAESSLSSVELRDEIKNYNRFSIQQIKKRFDAIDLLGIYSSLGGNPIPFMVVGQPEFLDKVNAIKDKFKIEEVKAYLKWQVINHSASLLHSKVEKEHFDFFGKKLMGKKVQEPRWKRAIQLMDFSIGEALGKLYVEQNFSKEAKKKADELVKDVKSIFLERLKAVKWMSSSTRKKALKKFSMLNVKIGYPEKFRDYSSLQVERNDLFGNVTKAIKFEINRQIKRIGKKVDKKEWLMTPSMVNAYYNPSGNELAFPAGILQPPFFDASKDAAVNYGGIGGVIGHEITHGYDDQGRLYDGNGRMKEWWLPEDTKKFDVLAKKVADFYSSFEIIPGVNVNGKLTLGENIADLGGISIAYDALQRYLRRNPSENREIEGFTPEQRFFIAWSQIWKSNVRDETAKMFAMMDPHSPEKIRGLVPAVTHPKFESSFKEKSKLGKLPKKYINLNMW</sequence>
<evidence type="ECO:0000256" key="1">
    <source>
        <dbReference type="ARBA" id="ARBA00001947"/>
    </source>
</evidence>
<dbReference type="Pfam" id="PF05649">
    <property type="entry name" value="Peptidase_M13_N"/>
    <property type="match status" value="1"/>
</dbReference>
<proteinExistence type="inferred from homology"/>
<evidence type="ECO:0000256" key="2">
    <source>
        <dbReference type="ARBA" id="ARBA00007357"/>
    </source>
</evidence>
<dbReference type="EMBL" id="KY040241">
    <property type="protein sequence ID" value="APG80629.1"/>
    <property type="molecule type" value="Genomic_DNA"/>
</dbReference>
<dbReference type="InterPro" id="IPR018497">
    <property type="entry name" value="Peptidase_M13_C"/>
</dbReference>
<dbReference type="AlphaFoldDB" id="D2EGB8"/>
<keyword evidence="4" id="KW-0479">Metal-binding</keyword>
<evidence type="ECO:0000256" key="3">
    <source>
        <dbReference type="ARBA" id="ARBA00022670"/>
    </source>
</evidence>
<dbReference type="InterPro" id="IPR024079">
    <property type="entry name" value="MetalloPept_cat_dom_sf"/>
</dbReference>
<dbReference type="Pfam" id="PF01431">
    <property type="entry name" value="Peptidase_M13"/>
    <property type="match status" value="1"/>
</dbReference>
<dbReference type="InterPro" id="IPR008753">
    <property type="entry name" value="Peptidase_M13_N"/>
</dbReference>
<name>D2EGB8_PARA4</name>
<evidence type="ECO:0000313" key="12">
    <source>
        <dbReference type="Proteomes" id="UP000009375"/>
    </source>
</evidence>
<dbReference type="InterPro" id="IPR042089">
    <property type="entry name" value="Peptidase_M13_dom_2"/>
</dbReference>
<reference evidence="11 12" key="1">
    <citation type="journal article" date="2010" name="Proc. Natl. Acad. Sci. U.S.A.">
        <title>Enigmatic, ultrasmall, uncultivated Archaea.</title>
        <authorList>
            <person name="Baker B.J."/>
            <person name="Comolli L.R."/>
            <person name="Dick G.J."/>
            <person name="Hauser L.J."/>
            <person name="Hyatt D."/>
            <person name="Dill B.D."/>
            <person name="Land M.L."/>
            <person name="Verberkmoes N.C."/>
            <person name="Hettich R.L."/>
            <person name="Banfield J.F."/>
        </authorList>
    </citation>
    <scope>NUCLEOTIDE SEQUENCE [LARGE SCALE GENOMIC DNA]</scope>
</reference>
<evidence type="ECO:0000256" key="5">
    <source>
        <dbReference type="ARBA" id="ARBA00022801"/>
    </source>
</evidence>
<dbReference type="GO" id="GO:0046872">
    <property type="term" value="F:metal ion binding"/>
    <property type="evidence" value="ECO:0007669"/>
    <property type="project" value="UniProtKB-KW"/>
</dbReference>
<keyword evidence="3" id="KW-0645">Protease</keyword>
<organism evidence="11 12">
    <name type="scientific">Candidatus Parvarchaeum acidiphilum ARMAN-4</name>
    <dbReference type="NCBI Taxonomy" id="662760"/>
    <lineage>
        <taxon>Archaea</taxon>
        <taxon>Candidatus Parvarchaeota</taxon>
        <taxon>Candidatus Parvarchaeum</taxon>
    </lineage>
</organism>
<evidence type="ECO:0000313" key="11">
    <source>
        <dbReference type="EMBL" id="EEZ92601.1"/>
    </source>
</evidence>